<evidence type="ECO:0000313" key="2">
    <source>
        <dbReference type="EMBL" id="BAQ35516.1"/>
    </source>
</evidence>
<name>A0A0C6E3U3_9VIRI</name>
<dbReference type="EMBL" id="LC027971">
    <property type="protein sequence ID" value="BAQ35516.1"/>
    <property type="molecule type" value="mRNA"/>
</dbReference>
<accession>A0A0C6E3U3</accession>
<reference evidence="2" key="1">
    <citation type="submission" date="2015-02" db="EMBL/GenBank/DDBJ databases">
        <title>Evolution of green plants accompanied the changes in light-harvesting systems.</title>
        <authorList>
            <person name="Kunugi M."/>
            <person name="Takabayashi A."/>
            <person name="Tanaka A."/>
        </authorList>
    </citation>
    <scope>NUCLEOTIDE SEQUENCE</scope>
    <source>
        <strain evidence="2">NIES-2582</strain>
    </source>
</reference>
<proteinExistence type="evidence at transcript level"/>
<feature type="compositionally biased region" description="Low complexity" evidence="1">
    <location>
        <begin position="20"/>
        <end position="36"/>
    </location>
</feature>
<protein>
    <submittedName>
        <fullName evidence="2">CAO protein</fullName>
    </submittedName>
</protein>
<dbReference type="AlphaFoldDB" id="A0A0C6E3U3"/>
<feature type="compositionally biased region" description="Basic and acidic residues" evidence="1">
    <location>
        <begin position="38"/>
        <end position="58"/>
    </location>
</feature>
<gene>
    <name evidence="2" type="primary">CAO</name>
</gene>
<feature type="non-terminal residue" evidence="2">
    <location>
        <position position="97"/>
    </location>
</feature>
<sequence>MESAVRAATTLGDMRTLERAAGGASDSSSSDSDIGGVRIDEHGGEGFDDQRPAREPLEARSTGGALREFWYPVDFSSTLTDDTLVPLELFGEPWVLF</sequence>
<organism evidence="2">
    <name type="scientific">Prasinoderma coloniale</name>
    <dbReference type="NCBI Taxonomy" id="156133"/>
    <lineage>
        <taxon>Eukaryota</taxon>
        <taxon>Viridiplantae</taxon>
        <taxon>Prasinodermophyta</taxon>
        <taxon>Prasinodermophyceae</taxon>
        <taxon>Prasinodermales</taxon>
        <taxon>Prasinodermaceae</taxon>
        <taxon>Prasinoderma</taxon>
    </lineage>
</organism>
<feature type="region of interest" description="Disordered" evidence="1">
    <location>
        <begin position="15"/>
        <end position="60"/>
    </location>
</feature>
<evidence type="ECO:0000256" key="1">
    <source>
        <dbReference type="SAM" id="MobiDB-lite"/>
    </source>
</evidence>